<sequence>MGNLRYLNFSGTRIGGMIPQQLGNLSNLQFLDLSSNYLLYVDNFLWLSGLSFLEHLDLRSLAMKPNMSGVLAFALFLFEILAIATISISFCNGSSYHGGCLESERGALLRLKRDLKDPSNRLASWSGSGHYCAWTGVVCDNMTGHVLHLDLRNPFNYYKESEYDAIGRTALVGKINPSLLDLKHLSYLDLSFNDFQGVQIPRFVGSMGNLRYLNLSRTRISGMIPHQLGNLSNLQFLGLSSNYLLYVDNLLWLSGLSSLEHLDLRSVNLSKAFDWLMVTNELPSLVELRLSNCQLHHFSPLATANFSSLTVLDLSHNQFDNSFIPSWVFGLSHLLFLDLGFNHFQGPIPGGLQNLTSLKHLGLDSNYFNSSIPNWLYRFIHLEYLSLRNNKLQGTIDSEALGNLTSISRLDLSLNTGPEGRIPRSMASLCNLKSINLRGVHLSQEISEILNIFSGCVSIELESLDLRSSSISGHLTDQLGQFKNLDNLDLANNSIVGPIPQSLGHLSNLRVLQIYNNKLNGTLSEIHFSNLTKLSWFRVGGNKLTLEVRHDWIPPFQLVALGFHNCYVGSRFPQWLHSQKHLQYLNLLNSGMSDLFPIRFLKSAFQLKFLDLGLNQFHGQITDLTKVTQLLFLSVHSNNMSGPLPLISSNLVYLDLSNNSFSGSVSHYLCYRINEPKSLIGLKLKDNSLQGEIPDCWMSYQNLEILELSNNKFTGKLPNSLGSLTSLIWLLLGKNRLSGTIPVSLKNCTALESLDVGENEFVGNIPTWTGERFSRMVVLILRSNNFHGPLPTRLCDLAFLQILDLADNNLFGTIPKCINNITGMVAANSFTRSSQQYLPLPLDGDVILTEKASVVSEGEAIEYDEILNLVKETDVSRNNLTKSIPLEMTNLKATQSLNFSHNSFTGRIPESIGAMRSLESIDFSVNQLSGEIPQSMSNLMSLNHLNLSNNKLTGKIPSSTQLQSFDASSFTGNDLCGAPLPKNCAENVSVSEDENGDEDEDEVDHWLYVSIALGFVVGFGCFIGPLIFNRRWRYNYYHFLNRLENIIVGVVRKCS</sequence>
<organism evidence="15 16">
    <name type="scientific">Citrus unshiu</name>
    <name type="common">Satsuma mandarin</name>
    <name type="synonym">Citrus nobilis var. unshiu</name>
    <dbReference type="NCBI Taxonomy" id="55188"/>
    <lineage>
        <taxon>Eukaryota</taxon>
        <taxon>Viridiplantae</taxon>
        <taxon>Streptophyta</taxon>
        <taxon>Embryophyta</taxon>
        <taxon>Tracheophyta</taxon>
        <taxon>Spermatophyta</taxon>
        <taxon>Magnoliopsida</taxon>
        <taxon>eudicotyledons</taxon>
        <taxon>Gunneridae</taxon>
        <taxon>Pentapetalae</taxon>
        <taxon>rosids</taxon>
        <taxon>malvids</taxon>
        <taxon>Sapindales</taxon>
        <taxon>Rutaceae</taxon>
        <taxon>Aurantioideae</taxon>
        <taxon>Citrus</taxon>
    </lineage>
</organism>
<dbReference type="PROSITE" id="PS51450">
    <property type="entry name" value="LRR"/>
    <property type="match status" value="3"/>
</dbReference>
<keyword evidence="5 12" id="KW-0812">Transmembrane</keyword>
<accession>A0A2H5QTU8</accession>
<comment type="caution">
    <text evidence="15">The sequence shown here is derived from an EMBL/GenBank/DDBJ whole genome shotgun (WGS) entry which is preliminary data.</text>
</comment>
<reference evidence="15 16" key="1">
    <citation type="journal article" date="2017" name="Front. Genet.">
        <title>Draft sequencing of the heterozygous diploid genome of Satsuma (Citrus unshiu Marc.) using a hybrid assembly approach.</title>
        <authorList>
            <person name="Shimizu T."/>
            <person name="Tanizawa Y."/>
            <person name="Mochizuki T."/>
            <person name="Nagasaki H."/>
            <person name="Yoshioka T."/>
            <person name="Toyoda A."/>
            <person name="Fujiyama A."/>
            <person name="Kaminuma E."/>
            <person name="Nakamura Y."/>
        </authorList>
    </citation>
    <scope>NUCLEOTIDE SEQUENCE [LARGE SCALE GENOMIC DNA]</scope>
    <source>
        <strain evidence="16">cv. Miyagawa wase</strain>
    </source>
</reference>
<evidence type="ECO:0000313" key="15">
    <source>
        <dbReference type="EMBL" id="GAY68037.1"/>
    </source>
</evidence>
<keyword evidence="16" id="KW-1185">Reference proteome</keyword>
<comment type="similarity">
    <text evidence="2">Belongs to the RLP family.</text>
</comment>
<dbReference type="PRINTS" id="PR00019">
    <property type="entry name" value="LEURICHRPT"/>
</dbReference>
<dbReference type="SUPFAM" id="SSF52058">
    <property type="entry name" value="L domain-like"/>
    <property type="match status" value="4"/>
</dbReference>
<evidence type="ECO:0000256" key="10">
    <source>
        <dbReference type="ARBA" id="ARBA00023170"/>
    </source>
</evidence>
<keyword evidence="3" id="KW-1003">Cell membrane</keyword>
<dbReference type="PANTHER" id="PTHR48063">
    <property type="entry name" value="LRR RECEPTOR-LIKE KINASE"/>
    <property type="match status" value="1"/>
</dbReference>
<dbReference type="InterPro" id="IPR046956">
    <property type="entry name" value="RLP23-like"/>
</dbReference>
<keyword evidence="9 12" id="KW-0472">Membrane</keyword>
<protein>
    <submittedName>
        <fullName evidence="15">Uncharacterized protein</fullName>
    </submittedName>
</protein>
<evidence type="ECO:0000256" key="4">
    <source>
        <dbReference type="ARBA" id="ARBA00022614"/>
    </source>
</evidence>
<proteinExistence type="inferred from homology"/>
<dbReference type="Pfam" id="PF23598">
    <property type="entry name" value="LRR_14"/>
    <property type="match status" value="1"/>
</dbReference>
<evidence type="ECO:0000256" key="1">
    <source>
        <dbReference type="ARBA" id="ARBA00004251"/>
    </source>
</evidence>
<feature type="transmembrane region" description="Helical" evidence="12">
    <location>
        <begin position="68"/>
        <end position="90"/>
    </location>
</feature>
<evidence type="ECO:0000256" key="6">
    <source>
        <dbReference type="ARBA" id="ARBA00022729"/>
    </source>
</evidence>
<dbReference type="InterPro" id="IPR055414">
    <property type="entry name" value="LRR_R13L4/SHOC2-like"/>
</dbReference>
<evidence type="ECO:0000256" key="12">
    <source>
        <dbReference type="SAM" id="Phobius"/>
    </source>
</evidence>
<dbReference type="InterPro" id="IPR032675">
    <property type="entry name" value="LRR_dom_sf"/>
</dbReference>
<dbReference type="InterPro" id="IPR001611">
    <property type="entry name" value="Leu-rich_rpt"/>
</dbReference>
<dbReference type="Pfam" id="PF00560">
    <property type="entry name" value="LRR_1"/>
    <property type="match status" value="7"/>
</dbReference>
<keyword evidence="10" id="KW-0675">Receptor</keyword>
<dbReference type="AlphaFoldDB" id="A0A2H5QTU8"/>
<dbReference type="InterPro" id="IPR003591">
    <property type="entry name" value="Leu-rich_rpt_typical-subtyp"/>
</dbReference>
<feature type="domain" description="Leucine-rich repeat-containing N-terminal plant-type" evidence="13">
    <location>
        <begin position="102"/>
        <end position="140"/>
    </location>
</feature>
<evidence type="ECO:0000259" key="13">
    <source>
        <dbReference type="Pfam" id="PF08263"/>
    </source>
</evidence>
<evidence type="ECO:0000256" key="8">
    <source>
        <dbReference type="ARBA" id="ARBA00022989"/>
    </source>
</evidence>
<keyword evidence="11" id="KW-0325">Glycoprotein</keyword>
<evidence type="ECO:0000256" key="2">
    <source>
        <dbReference type="ARBA" id="ARBA00009592"/>
    </source>
</evidence>
<dbReference type="FunFam" id="3.80.10.10:FF:000095">
    <property type="entry name" value="LRR receptor-like serine/threonine-protein kinase GSO1"/>
    <property type="match status" value="1"/>
</dbReference>
<dbReference type="InterPro" id="IPR013210">
    <property type="entry name" value="LRR_N_plant-typ"/>
</dbReference>
<evidence type="ECO:0000256" key="3">
    <source>
        <dbReference type="ARBA" id="ARBA00022475"/>
    </source>
</evidence>
<dbReference type="EMBL" id="BDQV01000798">
    <property type="protein sequence ID" value="GAY68037.1"/>
    <property type="molecule type" value="Genomic_DNA"/>
</dbReference>
<evidence type="ECO:0000256" key="9">
    <source>
        <dbReference type="ARBA" id="ARBA00023136"/>
    </source>
</evidence>
<keyword evidence="4" id="KW-0433">Leucine-rich repeat</keyword>
<comment type="subcellular location">
    <subcellularLocation>
        <location evidence="1">Cell membrane</location>
        <topology evidence="1">Single-pass type I membrane protein</topology>
    </subcellularLocation>
</comment>
<dbReference type="Pfam" id="PF08263">
    <property type="entry name" value="LRRNT_2"/>
    <property type="match status" value="1"/>
</dbReference>
<keyword evidence="6" id="KW-0732">Signal</keyword>
<feature type="domain" description="Disease resistance R13L4/SHOC-2-like LRR" evidence="14">
    <location>
        <begin position="376"/>
        <end position="613"/>
    </location>
</feature>
<dbReference type="GO" id="GO:0005886">
    <property type="term" value="C:plasma membrane"/>
    <property type="evidence" value="ECO:0007669"/>
    <property type="project" value="UniProtKB-SubCell"/>
</dbReference>
<dbReference type="Pfam" id="PF13855">
    <property type="entry name" value="LRR_8"/>
    <property type="match status" value="2"/>
</dbReference>
<feature type="transmembrane region" description="Helical" evidence="12">
    <location>
        <begin position="1006"/>
        <end position="1028"/>
    </location>
</feature>
<gene>
    <name evidence="15" type="ORF">CUMW_261040</name>
</gene>
<dbReference type="FunFam" id="3.80.10.10:FF:000111">
    <property type="entry name" value="LRR receptor-like serine/threonine-protein kinase ERECTA"/>
    <property type="match status" value="1"/>
</dbReference>
<name>A0A2H5QTU8_CITUN</name>
<evidence type="ECO:0000256" key="11">
    <source>
        <dbReference type="ARBA" id="ARBA00023180"/>
    </source>
</evidence>
<evidence type="ECO:0000313" key="16">
    <source>
        <dbReference type="Proteomes" id="UP000236630"/>
    </source>
</evidence>
<dbReference type="PANTHER" id="PTHR48063:SF98">
    <property type="entry name" value="LRR RECEPTOR-LIKE SERINE_THREONINE-PROTEIN KINASE FLS2"/>
    <property type="match status" value="1"/>
</dbReference>
<keyword evidence="8 12" id="KW-1133">Transmembrane helix</keyword>
<evidence type="ECO:0000256" key="7">
    <source>
        <dbReference type="ARBA" id="ARBA00022737"/>
    </source>
</evidence>
<evidence type="ECO:0000256" key="5">
    <source>
        <dbReference type="ARBA" id="ARBA00022692"/>
    </source>
</evidence>
<dbReference type="Proteomes" id="UP000236630">
    <property type="component" value="Unassembled WGS sequence"/>
</dbReference>
<evidence type="ECO:0000259" key="14">
    <source>
        <dbReference type="Pfam" id="PF23598"/>
    </source>
</evidence>
<dbReference type="Gene3D" id="3.80.10.10">
    <property type="entry name" value="Ribonuclease Inhibitor"/>
    <property type="match status" value="6"/>
</dbReference>
<keyword evidence="7" id="KW-0677">Repeat</keyword>
<dbReference type="SMART" id="SM00369">
    <property type="entry name" value="LRR_TYP"/>
    <property type="match status" value="10"/>
</dbReference>